<feature type="transmembrane region" description="Helical" evidence="2">
    <location>
        <begin position="39"/>
        <end position="57"/>
    </location>
</feature>
<organism evidence="4 5">
    <name type="scientific">Candidatus Neomicrothrix subdominans</name>
    <dbReference type="NCBI Taxonomy" id="2954438"/>
    <lineage>
        <taxon>Bacteria</taxon>
        <taxon>Bacillati</taxon>
        <taxon>Actinomycetota</taxon>
        <taxon>Acidimicrobiia</taxon>
        <taxon>Acidimicrobiales</taxon>
        <taxon>Microthrixaceae</taxon>
        <taxon>Candidatus Neomicrothrix</taxon>
    </lineage>
</organism>
<evidence type="ECO:0000256" key="1">
    <source>
        <dbReference type="SAM" id="MobiDB-lite"/>
    </source>
</evidence>
<feature type="compositionally biased region" description="Basic and acidic residues" evidence="1">
    <location>
        <begin position="189"/>
        <end position="198"/>
    </location>
</feature>
<evidence type="ECO:0000313" key="5">
    <source>
        <dbReference type="Proteomes" id="UP000727993"/>
    </source>
</evidence>
<keyword evidence="2" id="KW-0812">Transmembrane</keyword>
<sequence length="343" mass="35979">MGTDTIDEIIFDRLLPHEKIVMIDGPAEIAFLFEQKRSIVLLIGSLVVAFFSTSVIWTMAALGLAVTAIGLFVVGAVQLHYTRYVVTTNRIIYLKGVLKRTHQWIPWAKVTDLSMEQTIPDRIKNVGSVRIESANEDSQFRKMTNLTNPETMMRVLVYMVSQRQGSVPLPEDIHAILGVPGPDGITHLPRKDDEGGRGEEDDDVVSWGADDDGGGGDDDDGGGGAGGDGSGGGGSGGGGSGGGAGGGDDTVLLTRPRRSPPVTVEGPLAPGTVTVPRPGRGEESRPSRANPVQDVGAPRRRRPEPPATGRGEGSSPADSIGPSDDGARPDTPPPDPGRAALDD</sequence>
<dbReference type="Pfam" id="PF03703">
    <property type="entry name" value="bPH_2"/>
    <property type="match status" value="1"/>
</dbReference>
<feature type="domain" description="YdbS-like PH" evidence="3">
    <location>
        <begin position="82"/>
        <end position="138"/>
    </location>
</feature>
<gene>
    <name evidence="4" type="ORF">IPN02_01880</name>
</gene>
<dbReference type="InterPro" id="IPR005182">
    <property type="entry name" value="YdbS-like_PH"/>
</dbReference>
<dbReference type="AlphaFoldDB" id="A0A936N9Y7"/>
<feature type="compositionally biased region" description="Acidic residues" evidence="1">
    <location>
        <begin position="199"/>
        <end position="221"/>
    </location>
</feature>
<accession>A0A936N9Y7</accession>
<keyword evidence="2" id="KW-1133">Transmembrane helix</keyword>
<dbReference type="PANTHER" id="PTHR37938">
    <property type="entry name" value="BLL0215 PROTEIN"/>
    <property type="match status" value="1"/>
</dbReference>
<name>A0A936N9Y7_9ACTN</name>
<protein>
    <submittedName>
        <fullName evidence="4">PH domain-containing protein</fullName>
    </submittedName>
</protein>
<reference evidence="4 5" key="1">
    <citation type="submission" date="2020-10" db="EMBL/GenBank/DDBJ databases">
        <title>Connecting structure to function with the recovery of over 1000 high-quality activated sludge metagenome-assembled genomes encoding full-length rRNA genes using long-read sequencing.</title>
        <authorList>
            <person name="Singleton C.M."/>
            <person name="Petriglieri F."/>
            <person name="Kristensen J.M."/>
            <person name="Kirkegaard R.H."/>
            <person name="Michaelsen T.Y."/>
            <person name="Andersen M.H."/>
            <person name="Karst S.M."/>
            <person name="Dueholm M.S."/>
            <person name="Nielsen P.H."/>
            <person name="Albertsen M."/>
        </authorList>
    </citation>
    <scope>NUCLEOTIDE SEQUENCE [LARGE SCALE GENOMIC DNA]</scope>
    <source>
        <strain evidence="4">Lyne_18-Q3-R50-59_MAXAC.006</strain>
    </source>
</reference>
<keyword evidence="2" id="KW-0472">Membrane</keyword>
<feature type="transmembrane region" description="Helical" evidence="2">
    <location>
        <begin position="63"/>
        <end position="81"/>
    </location>
</feature>
<evidence type="ECO:0000259" key="3">
    <source>
        <dbReference type="Pfam" id="PF03703"/>
    </source>
</evidence>
<feature type="region of interest" description="Disordered" evidence="1">
    <location>
        <begin position="173"/>
        <end position="343"/>
    </location>
</feature>
<dbReference type="EMBL" id="JADJZA010000001">
    <property type="protein sequence ID" value="MBK9295628.1"/>
    <property type="molecule type" value="Genomic_DNA"/>
</dbReference>
<evidence type="ECO:0000256" key="2">
    <source>
        <dbReference type="SAM" id="Phobius"/>
    </source>
</evidence>
<dbReference type="Proteomes" id="UP000727993">
    <property type="component" value="Unassembled WGS sequence"/>
</dbReference>
<evidence type="ECO:0000313" key="4">
    <source>
        <dbReference type="EMBL" id="MBK9295628.1"/>
    </source>
</evidence>
<dbReference type="PANTHER" id="PTHR37938:SF1">
    <property type="entry name" value="BLL0215 PROTEIN"/>
    <property type="match status" value="1"/>
</dbReference>
<comment type="caution">
    <text evidence="4">The sequence shown here is derived from an EMBL/GenBank/DDBJ whole genome shotgun (WGS) entry which is preliminary data.</text>
</comment>
<proteinExistence type="predicted"/>
<feature type="compositionally biased region" description="Gly residues" evidence="1">
    <location>
        <begin position="222"/>
        <end position="248"/>
    </location>
</feature>